<dbReference type="Proteomes" id="UP000680839">
    <property type="component" value="Chromosome"/>
</dbReference>
<dbReference type="Pfam" id="PF07238">
    <property type="entry name" value="PilZ"/>
    <property type="match status" value="1"/>
</dbReference>
<evidence type="ECO:0000313" key="2">
    <source>
        <dbReference type="EMBL" id="QWG15062.1"/>
    </source>
</evidence>
<evidence type="ECO:0000259" key="1">
    <source>
        <dbReference type="Pfam" id="PF07238"/>
    </source>
</evidence>
<dbReference type="EMBL" id="CP076134">
    <property type="protein sequence ID" value="QWG15062.1"/>
    <property type="molecule type" value="Genomic_DNA"/>
</dbReference>
<gene>
    <name evidence="2" type="ORF">KMZ29_10580</name>
</gene>
<accession>A0A975NH56</accession>
<evidence type="ECO:0000313" key="3">
    <source>
        <dbReference type="Proteomes" id="UP000680839"/>
    </source>
</evidence>
<reference evidence="2" key="1">
    <citation type="submission" date="2021-06" db="EMBL/GenBank/DDBJ databases">
        <title>Bradyrhizobium sp. S2-20-1 Genome sequencing.</title>
        <authorList>
            <person name="Jin L."/>
        </authorList>
    </citation>
    <scope>NUCLEOTIDE SEQUENCE</scope>
    <source>
        <strain evidence="2">S2-20-1</strain>
    </source>
</reference>
<dbReference type="AlphaFoldDB" id="A0A975NH56"/>
<organism evidence="2 3">
    <name type="scientific">Bradyrhizobium sediminis</name>
    <dbReference type="NCBI Taxonomy" id="2840469"/>
    <lineage>
        <taxon>Bacteria</taxon>
        <taxon>Pseudomonadati</taxon>
        <taxon>Pseudomonadota</taxon>
        <taxon>Alphaproteobacteria</taxon>
        <taxon>Hyphomicrobiales</taxon>
        <taxon>Nitrobacteraceae</taxon>
        <taxon>Bradyrhizobium</taxon>
    </lineage>
</organism>
<dbReference type="SUPFAM" id="SSF141371">
    <property type="entry name" value="PilZ domain-like"/>
    <property type="match status" value="1"/>
</dbReference>
<sequence>MDEKRTSPRHRVLKAGTIEFHGGGIDCMVRNLSAAGAALDVTSPVGIPAHFTLFTDGSPHHCHVIWRKEKRIGVAFD</sequence>
<feature type="domain" description="PilZ" evidence="1">
    <location>
        <begin position="3"/>
        <end position="76"/>
    </location>
</feature>
<dbReference type="RefSeq" id="WP_215623636.1">
    <property type="nucleotide sequence ID" value="NZ_CP076134.1"/>
</dbReference>
<protein>
    <submittedName>
        <fullName evidence="2">PilZ domain-containing protein</fullName>
    </submittedName>
</protein>
<dbReference type="InterPro" id="IPR009875">
    <property type="entry name" value="PilZ_domain"/>
</dbReference>
<name>A0A975NH56_9BRAD</name>
<proteinExistence type="predicted"/>
<dbReference type="GO" id="GO:0035438">
    <property type="term" value="F:cyclic-di-GMP binding"/>
    <property type="evidence" value="ECO:0007669"/>
    <property type="project" value="InterPro"/>
</dbReference>